<dbReference type="GO" id="GO:0032259">
    <property type="term" value="P:methylation"/>
    <property type="evidence" value="ECO:0007669"/>
    <property type="project" value="UniProtKB-KW"/>
</dbReference>
<dbReference type="Gene3D" id="3.40.50.150">
    <property type="entry name" value="Vaccinia Virus protein VP39"/>
    <property type="match status" value="1"/>
</dbReference>
<keyword evidence="2" id="KW-1185">Reference proteome</keyword>
<dbReference type="PANTHER" id="PTHR20974">
    <property type="entry name" value="UPF0585 PROTEIN CG18661"/>
    <property type="match status" value="1"/>
</dbReference>
<dbReference type="SUPFAM" id="SSF53335">
    <property type="entry name" value="S-adenosyl-L-methionine-dependent methyltransferases"/>
    <property type="match status" value="1"/>
</dbReference>
<reference evidence="1" key="1">
    <citation type="journal article" date="2014" name="Int. J. Syst. Evol. Microbiol.">
        <title>Complete genome sequence of Corynebacterium casei LMG S-19264T (=DSM 44701T), isolated from a smear-ripened cheese.</title>
        <authorList>
            <consortium name="US DOE Joint Genome Institute (JGI-PGF)"/>
            <person name="Walter F."/>
            <person name="Albersmeier A."/>
            <person name="Kalinowski J."/>
            <person name="Ruckert C."/>
        </authorList>
    </citation>
    <scope>NUCLEOTIDE SEQUENCE</scope>
    <source>
        <strain evidence="1">CGMCC 1.7081</strain>
    </source>
</reference>
<gene>
    <name evidence="1" type="ORF">GCM10010961_18740</name>
</gene>
<dbReference type="InterPro" id="IPR029063">
    <property type="entry name" value="SAM-dependent_MTases_sf"/>
</dbReference>
<accession>A0A8J3H802</accession>
<dbReference type="EMBL" id="BNAP01000005">
    <property type="protein sequence ID" value="GHG89138.1"/>
    <property type="molecule type" value="Genomic_DNA"/>
</dbReference>
<sequence length="220" mass="23354">MTNRLTLPDTASIATQAQGGKLVAPSASRNLEPIAALLAKEAPSCGRALEIASGTGQHVAAFAARLPGLHWQPSDPDPTRRASIDTYAAESGRDNISPALDLDAATPGWGRRLAGQELILLVNLLHLIPMDWVKVLIAEAAQALAPGGRFVLYGPFLRDGQLISDGDRAFHASLTAQDPRIGYKEIADILRLLITAGLTVRTQKEMPANNLAVVAEKPAF</sequence>
<dbReference type="RefSeq" id="WP_028093336.1">
    <property type="nucleotide sequence ID" value="NZ_BNAP01000005.1"/>
</dbReference>
<evidence type="ECO:0000313" key="1">
    <source>
        <dbReference type="EMBL" id="GHG89138.1"/>
    </source>
</evidence>
<dbReference type="PANTHER" id="PTHR20974:SF0">
    <property type="entry name" value="UPF0585 PROTEIN CG18661"/>
    <property type="match status" value="1"/>
</dbReference>
<dbReference type="InterPro" id="IPR010342">
    <property type="entry name" value="DUF938"/>
</dbReference>
<keyword evidence="1" id="KW-0489">Methyltransferase</keyword>
<dbReference type="Proteomes" id="UP000611500">
    <property type="component" value="Unassembled WGS sequence"/>
</dbReference>
<comment type="caution">
    <text evidence="1">The sequence shown here is derived from an EMBL/GenBank/DDBJ whole genome shotgun (WGS) entry which is preliminary data.</text>
</comment>
<name>A0A8J3H802_9RHOB</name>
<proteinExistence type="predicted"/>
<organism evidence="1 2">
    <name type="scientific">Pseudodonghicola xiamenensis</name>
    <dbReference type="NCBI Taxonomy" id="337702"/>
    <lineage>
        <taxon>Bacteria</taxon>
        <taxon>Pseudomonadati</taxon>
        <taxon>Pseudomonadota</taxon>
        <taxon>Alphaproteobacteria</taxon>
        <taxon>Rhodobacterales</taxon>
        <taxon>Paracoccaceae</taxon>
        <taxon>Pseudodonghicola</taxon>
    </lineage>
</organism>
<evidence type="ECO:0000313" key="2">
    <source>
        <dbReference type="Proteomes" id="UP000611500"/>
    </source>
</evidence>
<dbReference type="GO" id="GO:0008168">
    <property type="term" value="F:methyltransferase activity"/>
    <property type="evidence" value="ECO:0007669"/>
    <property type="project" value="UniProtKB-KW"/>
</dbReference>
<dbReference type="Pfam" id="PF06080">
    <property type="entry name" value="DUF938"/>
    <property type="match status" value="1"/>
</dbReference>
<dbReference type="AlphaFoldDB" id="A0A8J3H802"/>
<keyword evidence="1" id="KW-0808">Transferase</keyword>
<protein>
    <submittedName>
        <fullName evidence="1">Methyltransferase</fullName>
    </submittedName>
</protein>
<reference evidence="1" key="2">
    <citation type="submission" date="2020-09" db="EMBL/GenBank/DDBJ databases">
        <authorList>
            <person name="Sun Q."/>
            <person name="Zhou Y."/>
        </authorList>
    </citation>
    <scope>NUCLEOTIDE SEQUENCE</scope>
    <source>
        <strain evidence="1">CGMCC 1.7081</strain>
    </source>
</reference>